<feature type="compositionally biased region" description="Pro residues" evidence="1">
    <location>
        <begin position="149"/>
        <end position="177"/>
    </location>
</feature>
<dbReference type="InterPro" id="IPR011723">
    <property type="entry name" value="Znf/thioredoxin_put"/>
</dbReference>
<reference evidence="3 4" key="1">
    <citation type="submission" date="2024-04" db="EMBL/GenBank/DDBJ databases">
        <title>Novel species of the genus Ideonella isolated from streams.</title>
        <authorList>
            <person name="Lu H."/>
        </authorList>
    </citation>
    <scope>NUCLEOTIDE SEQUENCE [LARGE SCALE GENOMIC DNA]</scope>
    <source>
        <strain evidence="3 4">BYS139W</strain>
    </source>
</reference>
<feature type="compositionally biased region" description="Low complexity" evidence="1">
    <location>
        <begin position="457"/>
        <end position="468"/>
    </location>
</feature>
<feature type="compositionally biased region" description="Low complexity" evidence="1">
    <location>
        <begin position="407"/>
        <end position="425"/>
    </location>
</feature>
<dbReference type="InterPro" id="IPR021834">
    <property type="entry name" value="DUF3426"/>
</dbReference>
<feature type="compositionally biased region" description="Low complexity" evidence="1">
    <location>
        <begin position="578"/>
        <end position="590"/>
    </location>
</feature>
<evidence type="ECO:0000256" key="1">
    <source>
        <dbReference type="SAM" id="MobiDB-lite"/>
    </source>
</evidence>
<dbReference type="NCBIfam" id="TIGR02098">
    <property type="entry name" value="MJ0042_CXXC"/>
    <property type="match status" value="1"/>
</dbReference>
<feature type="compositionally biased region" description="Low complexity" evidence="1">
    <location>
        <begin position="79"/>
        <end position="115"/>
    </location>
</feature>
<dbReference type="Pfam" id="PF13719">
    <property type="entry name" value="Zn_ribbon_5"/>
    <property type="match status" value="1"/>
</dbReference>
<keyword evidence="4" id="KW-1185">Reference proteome</keyword>
<feature type="domain" description="Zinc finger/thioredoxin putative" evidence="2">
    <location>
        <begin position="3"/>
        <end position="39"/>
    </location>
</feature>
<proteinExistence type="predicted"/>
<feature type="compositionally biased region" description="Low complexity" evidence="1">
    <location>
        <begin position="656"/>
        <end position="684"/>
    </location>
</feature>
<evidence type="ECO:0000259" key="2">
    <source>
        <dbReference type="Pfam" id="PF13719"/>
    </source>
</evidence>
<feature type="compositionally biased region" description="Basic and acidic residues" evidence="1">
    <location>
        <begin position="374"/>
        <end position="389"/>
    </location>
</feature>
<accession>A0ABU9B7G2</accession>
<dbReference type="EMBL" id="JBBUTF010000002">
    <property type="protein sequence ID" value="MEK8024643.1"/>
    <property type="molecule type" value="Genomic_DNA"/>
</dbReference>
<dbReference type="RefSeq" id="WP_341372423.1">
    <property type="nucleotide sequence ID" value="NZ_JBBUTF010000002.1"/>
</dbReference>
<dbReference type="Proteomes" id="UP001368500">
    <property type="component" value="Unassembled WGS sequence"/>
</dbReference>
<feature type="compositionally biased region" description="Low complexity" evidence="1">
    <location>
        <begin position="127"/>
        <end position="141"/>
    </location>
</feature>
<protein>
    <submittedName>
        <fullName evidence="3">DUF3426 domain-containing protein</fullName>
    </submittedName>
</protein>
<gene>
    <name evidence="3" type="ORF">AACH11_01515</name>
</gene>
<dbReference type="Pfam" id="PF11906">
    <property type="entry name" value="DUF3426"/>
    <property type="match status" value="1"/>
</dbReference>
<name>A0ABU9B7G2_9BURK</name>
<sequence length="927" mass="94492">MMLATRCSHCATVFRVVPDQLRVSNGLVRCGRCDAVFDATATLFDIERGHPVVLDELSPTWLEQAVPVGPGDPRLAGDTAAAAAGAAPTTSTTSTTSTASIASPASRTAPPARSGLPAPETDDRATPAAGQAPADPSAAPPMYRRSTDPRPPAPPAPSAPPVAAAPPPEAPETPGPAPGQQDLATPDSASARPDAPTPDVARPAASPTVAGTAAAAAPASPEPAPDIDWNAHLRERQRRAAAADFGVDSTMERPGPEFYGTAATAHDPEIARLLRQAAAVDEDTRPASDTLDELPEPTTPLTTPRPTGLVSRLIAPWRRQRPLPSPAARAVLEPTLDAPDVRLLREHGAPTLPPEPEPAGAPAAATDPTPPSDTPDHTPDHTPDARPDTPDAAGPQDLPAALPSWLAPTADIPPAEPADAPTPIAGSPAPGGTADRPPPATDAGAAAPTDTPPVGPPAAADEPAAPAPELMSLSDLPDWSELLQAPPSALVPGADGPGAVADITEGFTSARPGAGADALPEPVTTAGSIAHGLAQPLADARGPEPEQAARTAPEPEPEPEPDADADRAPDQIVDDPVDATAAARASAVPAQVTPYLADAPDAPDAPDASSPPAASPATGAIEAGARTTPDHAPDGTDDPLPATGIEPEPEPDADDATTAPPAPAAALATTADPTAAADVLDDATSAPPRDWADTAAPEDDTPSWRQAAASVRLRDEPPAAPDGENRAAPWPDDTASAPEPLPRPAVELDLSLDEPSPAFLREAMRPPPPRRHPLWRTLGAVGVGVLGAAAVGQAALLWRDPLATQWPVLRPALQQLCALDGCRVDPLRHISALGIEHSALTRIEYSSLHRLELAVHNRGDTAARLPAIELNLTDAQGRLIARKVLPPDAFEQAADAAVPAGGELRLRGLLSTGGHNVDGYALDLFYP</sequence>
<comment type="caution">
    <text evidence="3">The sequence shown here is derived from an EMBL/GenBank/DDBJ whole genome shotgun (WGS) entry which is preliminary data.</text>
</comment>
<feature type="region of interest" description="Disordered" evidence="1">
    <location>
        <begin position="280"/>
        <end position="743"/>
    </location>
</feature>
<feature type="compositionally biased region" description="Low complexity" evidence="1">
    <location>
        <begin position="203"/>
        <end position="219"/>
    </location>
</feature>
<evidence type="ECO:0000313" key="3">
    <source>
        <dbReference type="EMBL" id="MEK8024643.1"/>
    </source>
</evidence>
<feature type="compositionally biased region" description="Basic and acidic residues" evidence="1">
    <location>
        <begin position="339"/>
        <end position="348"/>
    </location>
</feature>
<feature type="compositionally biased region" description="Low complexity" evidence="1">
    <location>
        <begin position="597"/>
        <end position="617"/>
    </location>
</feature>
<feature type="region of interest" description="Disordered" evidence="1">
    <location>
        <begin position="68"/>
        <end position="264"/>
    </location>
</feature>
<organism evidence="3 4">
    <name type="scientific">Pseudaquabacterium rugosum</name>
    <dbReference type="NCBI Taxonomy" id="2984194"/>
    <lineage>
        <taxon>Bacteria</taxon>
        <taxon>Pseudomonadati</taxon>
        <taxon>Pseudomonadota</taxon>
        <taxon>Betaproteobacteria</taxon>
        <taxon>Burkholderiales</taxon>
        <taxon>Sphaerotilaceae</taxon>
        <taxon>Pseudaquabacterium</taxon>
    </lineage>
</organism>
<evidence type="ECO:0000313" key="4">
    <source>
        <dbReference type="Proteomes" id="UP001368500"/>
    </source>
</evidence>